<feature type="region of interest" description="Disordered" evidence="1">
    <location>
        <begin position="108"/>
        <end position="155"/>
    </location>
</feature>
<dbReference type="OrthoDB" id="529205at2759"/>
<protein>
    <submittedName>
        <fullName evidence="2">Uncharacterized protein</fullName>
    </submittedName>
</protein>
<feature type="compositionally biased region" description="Acidic residues" evidence="1">
    <location>
        <begin position="144"/>
        <end position="154"/>
    </location>
</feature>
<name>A0A4S4LRS4_9AGAM</name>
<dbReference type="EMBL" id="SGPL01000289">
    <property type="protein sequence ID" value="THH14271.1"/>
    <property type="molecule type" value="Genomic_DNA"/>
</dbReference>
<evidence type="ECO:0000313" key="2">
    <source>
        <dbReference type="EMBL" id="THH14271.1"/>
    </source>
</evidence>
<dbReference type="AlphaFoldDB" id="A0A4S4LRS4"/>
<sequence length="193" mass="21483">MSALTARIAFKNVVNPLKRASVAAISTRRTSTRRPYSSEALYDSDADIIEREKRRSLSHSQYQTSAPLDDAPGWNETLASPSEADVKADRSTRGVSIEELARRTVAYVKAKDSPDERPEGSEAQYERDEISGPLRGAGAGVGELETDEYEEDVDKVDGEWQKRTMSRHTEVLTERVADPTESEEDVILHRLSS</sequence>
<feature type="region of interest" description="Disordered" evidence="1">
    <location>
        <begin position="174"/>
        <end position="193"/>
    </location>
</feature>
<proteinExistence type="predicted"/>
<feature type="region of interest" description="Disordered" evidence="1">
    <location>
        <begin position="28"/>
        <end position="47"/>
    </location>
</feature>
<evidence type="ECO:0000313" key="3">
    <source>
        <dbReference type="Proteomes" id="UP000310158"/>
    </source>
</evidence>
<evidence type="ECO:0000256" key="1">
    <source>
        <dbReference type="SAM" id="MobiDB-lite"/>
    </source>
</evidence>
<keyword evidence="3" id="KW-1185">Reference proteome</keyword>
<reference evidence="2 3" key="1">
    <citation type="submission" date="2019-02" db="EMBL/GenBank/DDBJ databases">
        <title>Genome sequencing of the rare red list fungi Bondarzewia mesenterica.</title>
        <authorList>
            <person name="Buettner E."/>
            <person name="Kellner H."/>
        </authorList>
    </citation>
    <scope>NUCLEOTIDE SEQUENCE [LARGE SCALE GENOMIC DNA]</scope>
    <source>
        <strain evidence="2 3">DSM 108281</strain>
    </source>
</reference>
<feature type="compositionally biased region" description="Basic and acidic residues" evidence="1">
    <location>
        <begin position="109"/>
        <end position="130"/>
    </location>
</feature>
<feature type="compositionally biased region" description="Low complexity" evidence="1">
    <location>
        <begin position="28"/>
        <end position="38"/>
    </location>
</feature>
<organism evidence="2 3">
    <name type="scientific">Bondarzewia mesenterica</name>
    <dbReference type="NCBI Taxonomy" id="1095465"/>
    <lineage>
        <taxon>Eukaryota</taxon>
        <taxon>Fungi</taxon>
        <taxon>Dikarya</taxon>
        <taxon>Basidiomycota</taxon>
        <taxon>Agaricomycotina</taxon>
        <taxon>Agaricomycetes</taxon>
        <taxon>Russulales</taxon>
        <taxon>Bondarzewiaceae</taxon>
        <taxon>Bondarzewia</taxon>
    </lineage>
</organism>
<comment type="caution">
    <text evidence="2">The sequence shown here is derived from an EMBL/GenBank/DDBJ whole genome shotgun (WGS) entry which is preliminary data.</text>
</comment>
<gene>
    <name evidence="2" type="ORF">EW146_g6045</name>
</gene>
<feature type="region of interest" description="Disordered" evidence="1">
    <location>
        <begin position="54"/>
        <end position="93"/>
    </location>
</feature>
<dbReference type="Proteomes" id="UP000310158">
    <property type="component" value="Unassembled WGS sequence"/>
</dbReference>
<accession>A0A4S4LRS4</accession>